<dbReference type="SUPFAM" id="SSF52788">
    <property type="entry name" value="Phosphotyrosine protein phosphatases I"/>
    <property type="match status" value="1"/>
</dbReference>
<accession>A0A7S1FZ85</accession>
<sequence length="228" mass="25397">MITIVFACKSNSCRSQMAEGWAHQWIIDEVERHKTAIEDCHYIDEKKDVIDSYNNHLTHRVKDYVSSLENIAVTSVALDSSAVFDAPSSMCASTLASKCQRKQVKSKAVEAMAKDGVDISLFRPKTIDESIPFLENIAKPKSTEEMVIEGNGKSPIKSVDKLIVLCSCGEEMKYELTRRSISVEEWSIDAPTAASKAGEGDKAYQRVSLEIKEKVNILMRSLKLSLMS</sequence>
<dbReference type="AlphaFoldDB" id="A0A7S1FZ85"/>
<evidence type="ECO:0008006" key="2">
    <source>
        <dbReference type="Google" id="ProtNLM"/>
    </source>
</evidence>
<dbReference type="PANTHER" id="PTHR43428:SF1">
    <property type="entry name" value="ARSENATE REDUCTASE"/>
    <property type="match status" value="1"/>
</dbReference>
<dbReference type="EMBL" id="HBFR01034122">
    <property type="protein sequence ID" value="CAD8897713.1"/>
    <property type="molecule type" value="Transcribed_RNA"/>
</dbReference>
<dbReference type="InterPro" id="IPR036196">
    <property type="entry name" value="Ptyr_pPase_sf"/>
</dbReference>
<name>A0A7S1FZ85_9STRA</name>
<organism evidence="1">
    <name type="scientific">Corethron hystrix</name>
    <dbReference type="NCBI Taxonomy" id="216773"/>
    <lineage>
        <taxon>Eukaryota</taxon>
        <taxon>Sar</taxon>
        <taxon>Stramenopiles</taxon>
        <taxon>Ochrophyta</taxon>
        <taxon>Bacillariophyta</taxon>
        <taxon>Coscinodiscophyceae</taxon>
        <taxon>Corethrophycidae</taxon>
        <taxon>Corethrales</taxon>
        <taxon>Corethraceae</taxon>
        <taxon>Corethron</taxon>
    </lineage>
</organism>
<dbReference type="Gene3D" id="3.40.50.2300">
    <property type="match status" value="1"/>
</dbReference>
<gene>
    <name evidence="1" type="ORF">CHYS00102_LOCUS24927</name>
</gene>
<proteinExistence type="predicted"/>
<dbReference type="PANTHER" id="PTHR43428">
    <property type="entry name" value="ARSENATE REDUCTASE"/>
    <property type="match status" value="1"/>
</dbReference>
<evidence type="ECO:0000313" key="1">
    <source>
        <dbReference type="EMBL" id="CAD8897713.1"/>
    </source>
</evidence>
<reference evidence="1" key="1">
    <citation type="submission" date="2021-01" db="EMBL/GenBank/DDBJ databases">
        <authorList>
            <person name="Corre E."/>
            <person name="Pelletier E."/>
            <person name="Niang G."/>
            <person name="Scheremetjew M."/>
            <person name="Finn R."/>
            <person name="Kale V."/>
            <person name="Holt S."/>
            <person name="Cochrane G."/>
            <person name="Meng A."/>
            <person name="Brown T."/>
            <person name="Cohen L."/>
        </authorList>
    </citation>
    <scope>NUCLEOTIDE SEQUENCE</scope>
    <source>
        <strain evidence="1">308</strain>
    </source>
</reference>
<protein>
    <recommendedName>
        <fullName evidence="2">Phosphotyrosine protein phosphatase I domain-containing protein</fullName>
    </recommendedName>
</protein>